<dbReference type="EMBL" id="CP035494">
    <property type="protein sequence ID" value="QAY58652.1"/>
    <property type="molecule type" value="Genomic_DNA"/>
</dbReference>
<proteinExistence type="predicted"/>
<sequence length="116" mass="12577">MPETPTNQLLFTYGTLQHDDVQLDTFGRLVEGSDDELVGYVLDDAPIDDPRVVALSGLAIHTVARATGDDADRVPGKALWISEAELAAADDYEVALYRRVQAPLASGRTAWTYVTA</sequence>
<dbReference type="Pfam" id="PF06094">
    <property type="entry name" value="GGACT"/>
    <property type="match status" value="1"/>
</dbReference>
<dbReference type="OrthoDB" id="9798388at2"/>
<dbReference type="InterPro" id="IPR013024">
    <property type="entry name" value="GGCT-like"/>
</dbReference>
<dbReference type="SUPFAM" id="SSF110857">
    <property type="entry name" value="Gamma-glutamyl cyclotransferase-like"/>
    <property type="match status" value="1"/>
</dbReference>
<reference evidence="2 3" key="1">
    <citation type="submission" date="2019-01" db="EMBL/GenBank/DDBJ databases">
        <title>Genome sequencing of strain DFW100M-13.</title>
        <authorList>
            <person name="Heo J."/>
            <person name="Kim S.-J."/>
            <person name="Kim J.-S."/>
            <person name="Hong S.-B."/>
            <person name="Kwon S.-W."/>
        </authorList>
    </citation>
    <scope>NUCLEOTIDE SEQUENCE [LARGE SCALE GENOMIC DNA]</scope>
    <source>
        <strain evidence="2 3">DFW100M-13</strain>
    </source>
</reference>
<evidence type="ECO:0000259" key="1">
    <source>
        <dbReference type="Pfam" id="PF06094"/>
    </source>
</evidence>
<name>A0A4P6E929_9MICO</name>
<protein>
    <submittedName>
        <fullName evidence="2">Gamma-glutamylcyclotransferase</fullName>
    </submittedName>
</protein>
<evidence type="ECO:0000313" key="3">
    <source>
        <dbReference type="Proteomes" id="UP000293995"/>
    </source>
</evidence>
<dbReference type="GO" id="GO:0016740">
    <property type="term" value="F:transferase activity"/>
    <property type="evidence" value="ECO:0007669"/>
    <property type="project" value="UniProtKB-KW"/>
</dbReference>
<feature type="domain" description="Gamma-glutamylcyclotransferase AIG2-like" evidence="1">
    <location>
        <begin position="10"/>
        <end position="115"/>
    </location>
</feature>
<dbReference type="InterPro" id="IPR009288">
    <property type="entry name" value="AIG2-like_dom"/>
</dbReference>
<dbReference type="RefSeq" id="WP_129385057.1">
    <property type="nucleotide sequence ID" value="NZ_CP035494.1"/>
</dbReference>
<dbReference type="CDD" id="cd06661">
    <property type="entry name" value="GGCT_like"/>
    <property type="match status" value="1"/>
</dbReference>
<gene>
    <name evidence="2" type="ORF">ET475_00610</name>
</gene>
<organism evidence="2 3">
    <name type="scientific">Microbacterium protaetiae</name>
    <dbReference type="NCBI Taxonomy" id="2509458"/>
    <lineage>
        <taxon>Bacteria</taxon>
        <taxon>Bacillati</taxon>
        <taxon>Actinomycetota</taxon>
        <taxon>Actinomycetes</taxon>
        <taxon>Micrococcales</taxon>
        <taxon>Microbacteriaceae</taxon>
        <taxon>Microbacterium</taxon>
    </lineage>
</organism>
<evidence type="ECO:0000313" key="2">
    <source>
        <dbReference type="EMBL" id="QAY58652.1"/>
    </source>
</evidence>
<dbReference type="AlphaFoldDB" id="A0A4P6E929"/>
<dbReference type="KEGG" id="mprt:ET475_00610"/>
<keyword evidence="3" id="KW-1185">Reference proteome</keyword>
<keyword evidence="2" id="KW-0808">Transferase</keyword>
<dbReference type="Gene3D" id="3.10.490.10">
    <property type="entry name" value="Gamma-glutamyl cyclotransferase-like"/>
    <property type="match status" value="1"/>
</dbReference>
<dbReference type="InterPro" id="IPR036568">
    <property type="entry name" value="GGCT-like_sf"/>
</dbReference>
<accession>A0A4P6E929</accession>
<dbReference type="Proteomes" id="UP000293995">
    <property type="component" value="Chromosome"/>
</dbReference>